<reference evidence="1" key="3">
    <citation type="journal article" date="2017" name="Nature">
        <title>Genome sequence of the progenitor of the wheat D genome Aegilops tauschii.</title>
        <authorList>
            <person name="Luo M.C."/>
            <person name="Gu Y.Q."/>
            <person name="Puiu D."/>
            <person name="Wang H."/>
            <person name="Twardziok S.O."/>
            <person name="Deal K.R."/>
            <person name="Huo N."/>
            <person name="Zhu T."/>
            <person name="Wang L."/>
            <person name="Wang Y."/>
            <person name="McGuire P.E."/>
            <person name="Liu S."/>
            <person name="Long H."/>
            <person name="Ramasamy R.K."/>
            <person name="Rodriguez J.C."/>
            <person name="Van S.L."/>
            <person name="Yuan L."/>
            <person name="Wang Z."/>
            <person name="Xia Z."/>
            <person name="Xiao L."/>
            <person name="Anderson O.D."/>
            <person name="Ouyang S."/>
            <person name="Liang Y."/>
            <person name="Zimin A.V."/>
            <person name="Pertea G."/>
            <person name="Qi P."/>
            <person name="Bennetzen J.L."/>
            <person name="Dai X."/>
            <person name="Dawson M.W."/>
            <person name="Muller H.G."/>
            <person name="Kugler K."/>
            <person name="Rivarola-Duarte L."/>
            <person name="Spannagl M."/>
            <person name="Mayer K.F.X."/>
            <person name="Lu F.H."/>
            <person name="Bevan M.W."/>
            <person name="Leroy P."/>
            <person name="Li P."/>
            <person name="You F.M."/>
            <person name="Sun Q."/>
            <person name="Liu Z."/>
            <person name="Lyons E."/>
            <person name="Wicker T."/>
            <person name="Salzberg S.L."/>
            <person name="Devos K.M."/>
            <person name="Dvorak J."/>
        </authorList>
    </citation>
    <scope>NUCLEOTIDE SEQUENCE [LARGE SCALE GENOMIC DNA]</scope>
    <source>
        <strain evidence="1">cv. AL8/78</strain>
    </source>
</reference>
<reference evidence="1" key="4">
    <citation type="submission" date="2019-03" db="UniProtKB">
        <authorList>
            <consortium name="EnsemblPlants"/>
        </authorList>
    </citation>
    <scope>IDENTIFICATION</scope>
</reference>
<dbReference type="AlphaFoldDB" id="A0A453Q202"/>
<dbReference type="Proteomes" id="UP000015105">
    <property type="component" value="Chromosome 6D"/>
</dbReference>
<dbReference type="Gramene" id="AET6Gv20952600.2">
    <property type="protein sequence ID" value="AET6Gv20952600.2"/>
    <property type="gene ID" value="AET6Gv20952600"/>
</dbReference>
<evidence type="ECO:0000313" key="2">
    <source>
        <dbReference type="Proteomes" id="UP000015105"/>
    </source>
</evidence>
<evidence type="ECO:0000313" key="1">
    <source>
        <dbReference type="EnsemblPlants" id="AET6Gv20952600.2"/>
    </source>
</evidence>
<dbReference type="EnsemblPlants" id="AET6Gv20952600.2">
    <property type="protein sequence ID" value="AET6Gv20952600.2"/>
    <property type="gene ID" value="AET6Gv20952600"/>
</dbReference>
<reference evidence="2" key="1">
    <citation type="journal article" date="2014" name="Science">
        <title>Ancient hybridizations among the ancestral genomes of bread wheat.</title>
        <authorList>
            <consortium name="International Wheat Genome Sequencing Consortium,"/>
            <person name="Marcussen T."/>
            <person name="Sandve S.R."/>
            <person name="Heier L."/>
            <person name="Spannagl M."/>
            <person name="Pfeifer M."/>
            <person name="Jakobsen K.S."/>
            <person name="Wulff B.B."/>
            <person name="Steuernagel B."/>
            <person name="Mayer K.F."/>
            <person name="Olsen O.A."/>
        </authorList>
    </citation>
    <scope>NUCLEOTIDE SEQUENCE [LARGE SCALE GENOMIC DNA]</scope>
    <source>
        <strain evidence="2">cv. AL8/78</strain>
    </source>
</reference>
<reference evidence="2" key="2">
    <citation type="journal article" date="2017" name="Nat. Plants">
        <title>The Aegilops tauschii genome reveals multiple impacts of transposons.</title>
        <authorList>
            <person name="Zhao G."/>
            <person name="Zou C."/>
            <person name="Li K."/>
            <person name="Wang K."/>
            <person name="Li T."/>
            <person name="Gao L."/>
            <person name="Zhang X."/>
            <person name="Wang H."/>
            <person name="Yang Z."/>
            <person name="Liu X."/>
            <person name="Jiang W."/>
            <person name="Mao L."/>
            <person name="Kong X."/>
            <person name="Jiao Y."/>
            <person name="Jia J."/>
        </authorList>
    </citation>
    <scope>NUCLEOTIDE SEQUENCE [LARGE SCALE GENOMIC DNA]</scope>
    <source>
        <strain evidence="2">cv. AL8/78</strain>
    </source>
</reference>
<reference evidence="1" key="5">
    <citation type="journal article" date="2021" name="G3 (Bethesda)">
        <title>Aegilops tauschii genome assembly Aet v5.0 features greater sequence contiguity and improved annotation.</title>
        <authorList>
            <person name="Wang L."/>
            <person name="Zhu T."/>
            <person name="Rodriguez J.C."/>
            <person name="Deal K.R."/>
            <person name="Dubcovsky J."/>
            <person name="McGuire P.E."/>
            <person name="Lux T."/>
            <person name="Spannagl M."/>
            <person name="Mayer K.F.X."/>
            <person name="Baldrich P."/>
            <person name="Meyers B.C."/>
            <person name="Huo N."/>
            <person name="Gu Y.Q."/>
            <person name="Zhou H."/>
            <person name="Devos K.M."/>
            <person name="Bennetzen J.L."/>
            <person name="Unver T."/>
            <person name="Budak H."/>
            <person name="Gulick P.J."/>
            <person name="Galiba G."/>
            <person name="Kalapos B."/>
            <person name="Nelson D.R."/>
            <person name="Li P."/>
            <person name="You F.M."/>
            <person name="Luo M.C."/>
            <person name="Dvorak J."/>
        </authorList>
    </citation>
    <scope>NUCLEOTIDE SEQUENCE [LARGE SCALE GENOMIC DNA]</scope>
    <source>
        <strain evidence="1">cv. AL8/78</strain>
    </source>
</reference>
<proteinExistence type="predicted"/>
<organism evidence="1 2">
    <name type="scientific">Aegilops tauschii subsp. strangulata</name>
    <name type="common">Goatgrass</name>
    <dbReference type="NCBI Taxonomy" id="200361"/>
    <lineage>
        <taxon>Eukaryota</taxon>
        <taxon>Viridiplantae</taxon>
        <taxon>Streptophyta</taxon>
        <taxon>Embryophyta</taxon>
        <taxon>Tracheophyta</taxon>
        <taxon>Spermatophyta</taxon>
        <taxon>Magnoliopsida</taxon>
        <taxon>Liliopsida</taxon>
        <taxon>Poales</taxon>
        <taxon>Poaceae</taxon>
        <taxon>BOP clade</taxon>
        <taxon>Pooideae</taxon>
        <taxon>Triticodae</taxon>
        <taxon>Triticeae</taxon>
        <taxon>Triticinae</taxon>
        <taxon>Aegilops</taxon>
    </lineage>
</organism>
<sequence>ARPARHALFYISDRGRDTRKEESQSRTLAASLFQIDLSCRRRTMAVAALRNLAAKIRIPGPAALRASPAPGPLAISHSTPPKSDLEKALLLRNNIESATYVDLHSSAEVLGKYCEQTEEIIKQYSDVHGEVANKMRTLTLKYFFTGVALGFTDSMICNKDEVVLQERQVEGVLQERQVE</sequence>
<keyword evidence="2" id="KW-1185">Reference proteome</keyword>
<name>A0A453Q202_AEGTS</name>
<accession>A0A453Q202</accession>
<protein>
    <submittedName>
        <fullName evidence="1">Uncharacterized protein</fullName>
    </submittedName>
</protein>